<evidence type="ECO:0000313" key="2">
    <source>
        <dbReference type="Proteomes" id="UP000446768"/>
    </source>
</evidence>
<comment type="caution">
    <text evidence="1">The sequence shown here is derived from an EMBL/GenBank/DDBJ whole genome shotgun (WGS) entry which is preliminary data.</text>
</comment>
<dbReference type="EMBL" id="WKJJ01000011">
    <property type="protein sequence ID" value="MRV73611.1"/>
    <property type="molecule type" value="Genomic_DNA"/>
</dbReference>
<reference evidence="1 2" key="1">
    <citation type="submission" date="2019-11" db="EMBL/GenBank/DDBJ databases">
        <title>Novel species isolated from a subtropical stream in China.</title>
        <authorList>
            <person name="Lu H."/>
        </authorList>
    </citation>
    <scope>NUCLEOTIDE SEQUENCE [LARGE SCALE GENOMIC DNA]</scope>
    <source>
        <strain evidence="1 2">FT92W</strain>
    </source>
</reference>
<name>A0A7X2IPB5_9BURK</name>
<accession>A0A7X2IPB5</accession>
<protein>
    <submittedName>
        <fullName evidence="1">Uncharacterized protein</fullName>
    </submittedName>
</protein>
<dbReference type="RefSeq" id="WP_154376366.1">
    <property type="nucleotide sequence ID" value="NZ_WKJJ01000011.1"/>
</dbReference>
<evidence type="ECO:0000313" key="1">
    <source>
        <dbReference type="EMBL" id="MRV73611.1"/>
    </source>
</evidence>
<dbReference type="Proteomes" id="UP000446768">
    <property type="component" value="Unassembled WGS sequence"/>
</dbReference>
<dbReference type="AlphaFoldDB" id="A0A7X2IPB5"/>
<sequence>MLTSAAPSHTATCRIFATLSEHLAWPDDAEQYLRLQLDLAAAQPDGLPPHYDLLGGWLNREAEEALAAYRRYQDERADGAPRRHFANVAQMRQFLVSAAPSRLAAGASLYGVIGRWEDEDFQPMVASYLDYAGHGIPAHNQYIQYAALLEANGAVPADTQAGAPSHSVESAASRRSAAVELALARHADVHLAELIGYNLARQQPSAALLAARHELNELGADADAFAQPGDAAGSAPSALFTLRGVMARVTDPAAFYRRVDNGYRLHAMAGRLALPTATPGPQAVMPPRDPLDAPPPRTANYTPAPLRQPERPLIRHQFPEDEHAWEAIGSELHLLEARLASSESKEEAMQILARLMSPGEQHTPVGLMAARIFSQLFRL</sequence>
<gene>
    <name evidence="1" type="ORF">GJ700_18020</name>
</gene>
<organism evidence="1 2">
    <name type="scientific">Pseudoduganella rivuli</name>
    <dbReference type="NCBI Taxonomy" id="2666085"/>
    <lineage>
        <taxon>Bacteria</taxon>
        <taxon>Pseudomonadati</taxon>
        <taxon>Pseudomonadota</taxon>
        <taxon>Betaproteobacteria</taxon>
        <taxon>Burkholderiales</taxon>
        <taxon>Oxalobacteraceae</taxon>
        <taxon>Telluria group</taxon>
        <taxon>Pseudoduganella</taxon>
    </lineage>
</organism>
<keyword evidence="2" id="KW-1185">Reference proteome</keyword>
<proteinExistence type="predicted"/>